<evidence type="ECO:0000313" key="11">
    <source>
        <dbReference type="EMBL" id="GGG55529.1"/>
    </source>
</evidence>
<feature type="binding site" evidence="7 9">
    <location>
        <position position="115"/>
    </location>
    <ligand>
        <name>substrate</name>
    </ligand>
</feature>
<dbReference type="GO" id="GO:0009073">
    <property type="term" value="P:aromatic amino acid family biosynthetic process"/>
    <property type="evidence" value="ECO:0007669"/>
    <property type="project" value="UniProtKB-KW"/>
</dbReference>
<evidence type="ECO:0000256" key="3">
    <source>
        <dbReference type="ARBA" id="ARBA00011037"/>
    </source>
</evidence>
<dbReference type="NCBIfam" id="NF003806">
    <property type="entry name" value="PRK05395.1-3"/>
    <property type="match status" value="1"/>
</dbReference>
<reference evidence="11" key="1">
    <citation type="journal article" date="2014" name="Int. J. Syst. Evol. Microbiol.">
        <title>Complete genome sequence of Corynebacterium casei LMG S-19264T (=DSM 44701T), isolated from a smear-ripened cheese.</title>
        <authorList>
            <consortium name="US DOE Joint Genome Institute (JGI-PGF)"/>
            <person name="Walter F."/>
            <person name="Albersmeier A."/>
            <person name="Kalinowski J."/>
            <person name="Ruckert C."/>
        </authorList>
    </citation>
    <scope>NUCLEOTIDE SEQUENCE</scope>
    <source>
        <strain evidence="11">CGMCC 1.12187</strain>
    </source>
</reference>
<evidence type="ECO:0000256" key="9">
    <source>
        <dbReference type="PIRSR" id="PIRSR001399-2"/>
    </source>
</evidence>
<keyword evidence="7" id="KW-0028">Amino-acid biosynthesis</keyword>
<accession>A0A917GSS1</accession>
<evidence type="ECO:0000256" key="4">
    <source>
        <dbReference type="ARBA" id="ARBA00011193"/>
    </source>
</evidence>
<dbReference type="PIRSF" id="PIRSF001399">
    <property type="entry name" value="DHquinase_II"/>
    <property type="match status" value="1"/>
</dbReference>
<dbReference type="PANTHER" id="PTHR21272">
    <property type="entry name" value="CATABOLIC 3-DEHYDROQUINASE"/>
    <property type="match status" value="1"/>
</dbReference>
<comment type="pathway">
    <text evidence="2 7">Metabolic intermediate biosynthesis; chorismate biosynthesis; chorismate from D-erythrose 4-phosphate and phosphoenolpyruvate: step 3/7.</text>
</comment>
<comment type="function">
    <text evidence="7">Catalyzes a trans-dehydration via an enolate intermediate.</text>
</comment>
<dbReference type="InterPro" id="IPR036441">
    <property type="entry name" value="DHquinase_II_sf"/>
</dbReference>
<evidence type="ECO:0000256" key="7">
    <source>
        <dbReference type="HAMAP-Rule" id="MF_00169"/>
    </source>
</evidence>
<dbReference type="HAMAP" id="MF_00169">
    <property type="entry name" value="AroQ"/>
    <property type="match status" value="1"/>
</dbReference>
<dbReference type="Proteomes" id="UP000638848">
    <property type="component" value="Unassembled WGS sequence"/>
</dbReference>
<dbReference type="GO" id="GO:0009423">
    <property type="term" value="P:chorismate biosynthetic process"/>
    <property type="evidence" value="ECO:0007669"/>
    <property type="project" value="UniProtKB-UniRule"/>
</dbReference>
<dbReference type="CDD" id="cd00466">
    <property type="entry name" value="DHQase_II"/>
    <property type="match status" value="1"/>
</dbReference>
<feature type="active site" description="Proton acceptor" evidence="7 8">
    <location>
        <position position="27"/>
    </location>
</feature>
<evidence type="ECO:0000256" key="1">
    <source>
        <dbReference type="ARBA" id="ARBA00001864"/>
    </source>
</evidence>
<comment type="similarity">
    <text evidence="3 7">Belongs to the type-II 3-dehydroquinase family.</text>
</comment>
<feature type="site" description="Transition state stabilizer" evidence="7 10">
    <location>
        <position position="22"/>
    </location>
</feature>
<evidence type="ECO:0000313" key="12">
    <source>
        <dbReference type="Proteomes" id="UP000638848"/>
    </source>
</evidence>
<dbReference type="SUPFAM" id="SSF52304">
    <property type="entry name" value="Type II 3-dehydroquinate dehydratase"/>
    <property type="match status" value="1"/>
</dbReference>
<evidence type="ECO:0000256" key="6">
    <source>
        <dbReference type="ARBA" id="ARBA00023239"/>
    </source>
</evidence>
<feature type="active site" description="Proton donor" evidence="7 8">
    <location>
        <position position="104"/>
    </location>
</feature>
<dbReference type="PANTHER" id="PTHR21272:SF3">
    <property type="entry name" value="CATABOLIC 3-DEHYDROQUINASE"/>
    <property type="match status" value="1"/>
</dbReference>
<sequence>MCAMRKPIYVLNGPNLNLLGTRKPEVYGTTTLADIEAAVRTRAAAGGWEVSFHQSNHEGDVVDRIQEARAEGAAIVINPAAFTHYSIAIHDALEAADVPIVEVHISNVHRREEFRHTSFVSLQADAVIAGAGAFGYEMAVDWLLRTLEG</sequence>
<comment type="catalytic activity">
    <reaction evidence="1 7">
        <text>3-dehydroquinate = 3-dehydroshikimate + H2O</text>
        <dbReference type="Rhea" id="RHEA:21096"/>
        <dbReference type="ChEBI" id="CHEBI:15377"/>
        <dbReference type="ChEBI" id="CHEBI:16630"/>
        <dbReference type="ChEBI" id="CHEBI:32364"/>
        <dbReference type="EC" id="4.2.1.10"/>
    </reaction>
</comment>
<dbReference type="Pfam" id="PF01220">
    <property type="entry name" value="DHquinase_II"/>
    <property type="match status" value="1"/>
</dbReference>
<evidence type="ECO:0000256" key="10">
    <source>
        <dbReference type="PIRSR" id="PIRSR001399-3"/>
    </source>
</evidence>
<feature type="binding site" evidence="7 9">
    <location>
        <begin position="105"/>
        <end position="106"/>
    </location>
    <ligand>
        <name>substrate</name>
    </ligand>
</feature>
<dbReference type="GO" id="GO:0019631">
    <property type="term" value="P:quinate catabolic process"/>
    <property type="evidence" value="ECO:0007669"/>
    <property type="project" value="TreeGrafter"/>
</dbReference>
<dbReference type="GO" id="GO:0008652">
    <property type="term" value="P:amino acid biosynthetic process"/>
    <property type="evidence" value="ECO:0007669"/>
    <property type="project" value="UniProtKB-KW"/>
</dbReference>
<dbReference type="Gene3D" id="3.40.50.9100">
    <property type="entry name" value="Dehydroquinase, class II"/>
    <property type="match status" value="1"/>
</dbReference>
<dbReference type="GO" id="GO:0003855">
    <property type="term" value="F:3-dehydroquinate dehydratase activity"/>
    <property type="evidence" value="ECO:0007669"/>
    <property type="project" value="UniProtKB-UniRule"/>
</dbReference>
<feature type="binding site" evidence="7 9">
    <location>
        <position position="78"/>
    </location>
    <ligand>
        <name>substrate</name>
    </ligand>
</feature>
<gene>
    <name evidence="7 11" type="primary">aroQ</name>
    <name evidence="11" type="ORF">GCM10011374_18090</name>
</gene>
<feature type="binding site" evidence="7 9">
    <location>
        <position position="84"/>
    </location>
    <ligand>
        <name>substrate</name>
    </ligand>
</feature>
<dbReference type="NCBIfam" id="NF003807">
    <property type="entry name" value="PRK05395.1-4"/>
    <property type="match status" value="1"/>
</dbReference>
<evidence type="ECO:0000256" key="5">
    <source>
        <dbReference type="ARBA" id="ARBA00012060"/>
    </source>
</evidence>
<feature type="binding site" evidence="7 9">
    <location>
        <position position="91"/>
    </location>
    <ligand>
        <name>substrate</name>
    </ligand>
</feature>
<keyword evidence="12" id="KW-1185">Reference proteome</keyword>
<comment type="subunit">
    <text evidence="4 7">Homododecamer.</text>
</comment>
<keyword evidence="7" id="KW-0057">Aromatic amino acid biosynthesis</keyword>
<dbReference type="AlphaFoldDB" id="A0A917GSS1"/>
<name>A0A917GSS1_9MICC</name>
<dbReference type="NCBIfam" id="NF003805">
    <property type="entry name" value="PRK05395.1-2"/>
    <property type="match status" value="1"/>
</dbReference>
<dbReference type="EC" id="4.2.1.10" evidence="5 7"/>
<dbReference type="NCBIfam" id="TIGR01088">
    <property type="entry name" value="aroQ"/>
    <property type="match status" value="1"/>
</dbReference>
<dbReference type="InterPro" id="IPR001874">
    <property type="entry name" value="DHquinase_II"/>
</dbReference>
<organism evidence="11 12">
    <name type="scientific">Kocuria dechangensis</name>
    <dbReference type="NCBI Taxonomy" id="1176249"/>
    <lineage>
        <taxon>Bacteria</taxon>
        <taxon>Bacillati</taxon>
        <taxon>Actinomycetota</taxon>
        <taxon>Actinomycetes</taxon>
        <taxon>Micrococcales</taxon>
        <taxon>Micrococcaceae</taxon>
        <taxon>Kocuria</taxon>
    </lineage>
</organism>
<keyword evidence="6 7" id="KW-0456">Lyase</keyword>
<evidence type="ECO:0000256" key="2">
    <source>
        <dbReference type="ARBA" id="ARBA00004902"/>
    </source>
</evidence>
<comment type="caution">
    <text evidence="11">The sequence shown here is derived from an EMBL/GenBank/DDBJ whole genome shotgun (WGS) entry which is preliminary data.</text>
</comment>
<proteinExistence type="inferred from homology"/>
<reference evidence="11" key="2">
    <citation type="submission" date="2020-09" db="EMBL/GenBank/DDBJ databases">
        <authorList>
            <person name="Sun Q."/>
            <person name="Zhou Y."/>
        </authorList>
    </citation>
    <scope>NUCLEOTIDE SEQUENCE</scope>
    <source>
        <strain evidence="11">CGMCC 1.12187</strain>
    </source>
</reference>
<protein>
    <recommendedName>
        <fullName evidence="5 7">3-dehydroquinate dehydratase</fullName>
        <shortName evidence="7">3-dehydroquinase</shortName>
        <ecNumber evidence="5 7">4.2.1.10</ecNumber>
    </recommendedName>
    <alternativeName>
        <fullName evidence="7">Type II DHQase</fullName>
    </alternativeName>
</protein>
<dbReference type="EMBL" id="BMEQ01000007">
    <property type="protein sequence ID" value="GGG55529.1"/>
    <property type="molecule type" value="Genomic_DNA"/>
</dbReference>
<evidence type="ECO:0000256" key="8">
    <source>
        <dbReference type="PIRSR" id="PIRSR001399-1"/>
    </source>
</evidence>